<name>A0ABR0DXS5_ZASCE</name>
<keyword evidence="5" id="KW-0503">Monooxygenase</keyword>
<feature type="domain" description="FAD-binding" evidence="6">
    <location>
        <begin position="8"/>
        <end position="179"/>
    </location>
</feature>
<evidence type="ECO:0000313" key="7">
    <source>
        <dbReference type="EMBL" id="KAK4493959.1"/>
    </source>
</evidence>
<evidence type="ECO:0000256" key="5">
    <source>
        <dbReference type="ARBA" id="ARBA00023033"/>
    </source>
</evidence>
<reference evidence="7 8" key="1">
    <citation type="journal article" date="2023" name="G3 (Bethesda)">
        <title>A chromosome-level genome assembly of Zasmidium syzygii isolated from banana leaves.</title>
        <authorList>
            <person name="van Westerhoven A.C."/>
            <person name="Mehrabi R."/>
            <person name="Talebi R."/>
            <person name="Steentjes M.B.F."/>
            <person name="Corcolon B."/>
            <person name="Chong P.A."/>
            <person name="Kema G.H.J."/>
            <person name="Seidl M.F."/>
        </authorList>
    </citation>
    <scope>NUCLEOTIDE SEQUENCE [LARGE SCALE GENOMIC DNA]</scope>
    <source>
        <strain evidence="7 8">P124</strain>
    </source>
</reference>
<dbReference type="InterPro" id="IPR036188">
    <property type="entry name" value="FAD/NAD-bd_sf"/>
</dbReference>
<sequence>MPQATEKLEIAVIGAGIAGLAAGIALRRAGHQVTIYERSTSKNEVGAAITMPPQASRILRKWGLEDAPYGDLASGKPVHGSRRRNSKTAEIVTRASFEDLEDVYGAPFVSYHRADLHSGLRQLAQDAGAEIVLGKVATSIDCATARVTFANSAHDLSNETVQKDLIVLADGVGAGFVKEITGQNNPARQSGRSAFRALIPTEKVLKDAEASQIFADGGENYWNSPATVDEALEIIHDFHPAYKAIARLAEPRIYTIRDREPLPTYVNGRAVVIGDAAHPMFPTIAGGGSTAIEDAAALEVILRDVKPSESTLITQRLALWNALRLPRDIVTQILSTAMVGPKPASQYADQVRHVYTGYLPDKVIAGWHDEAKRFICTYNVFDVTQKALEWAEREGYPDDMMLRLQSEGVSRDTTFIKMAQNLSGRLIQNIEATTTDPSTPLETRLFEEAELILPESLAANEKAYLVIRLSNLLQTIQQDPTPAVNLLLKLVQEYTYSDVLKLGSNIPFTSGLAVGEHMVSFNRLILALLHKATLNAADAASVASMLDTVLALVRLWLCTSDTGIASSASQLLLDLLRVDQSISKDPNEDLPSGGQGLMWKRVFGDRDVYRTIFEACSLTGKGPGDLKLSKSQRTLAQARLMEWLPRVGTMDWAVIERSHHVDVEKEFGVGEGAGLLEFAALRMVDVKDDVLMYRCLIDFFSELLQCSKSDVRIPGSAAQDSPALRYLITQGLHARTAAIYVQLPGVQLDPLESMFLYGPAANYIATYASIYPEHFLASQMPKQVLERLSTALNLSPGKWAHADSPKHDLHVLASLPRKALFTTSGTDNWRSSPLSLVPSKATNPDALNTLATIFHGPPDTITYNLATQQQDPATSEEPTYARALYYTYLSHNPTLWSDIITHADTIALKDLALSALNVLHSVITATWPPSQSTIPLPTALATPASGHLAILSPPSLEHTLPYLLKPPQTFANLVGGRGDVESAAYKIASAKFDALRAFHGRLQGEVERSSGEGYEEILATVGKRLAEGPLSREGEVGGRVGTLEL</sequence>
<dbReference type="EMBL" id="JAXOVC010000015">
    <property type="protein sequence ID" value="KAK4493959.1"/>
    <property type="molecule type" value="Genomic_DNA"/>
</dbReference>
<keyword evidence="8" id="KW-1185">Reference proteome</keyword>
<dbReference type="Gene3D" id="3.50.50.60">
    <property type="entry name" value="FAD/NAD(P)-binding domain"/>
    <property type="match status" value="1"/>
</dbReference>
<accession>A0ABR0DXS5</accession>
<organism evidence="7 8">
    <name type="scientific">Zasmidium cellare</name>
    <name type="common">Wine cellar mold</name>
    <name type="synonym">Racodium cellare</name>
    <dbReference type="NCBI Taxonomy" id="395010"/>
    <lineage>
        <taxon>Eukaryota</taxon>
        <taxon>Fungi</taxon>
        <taxon>Dikarya</taxon>
        <taxon>Ascomycota</taxon>
        <taxon>Pezizomycotina</taxon>
        <taxon>Dothideomycetes</taxon>
        <taxon>Dothideomycetidae</taxon>
        <taxon>Mycosphaerellales</taxon>
        <taxon>Mycosphaerellaceae</taxon>
        <taxon>Zasmidium</taxon>
    </lineage>
</organism>
<dbReference type="PANTHER" id="PTHR13789">
    <property type="entry name" value="MONOOXYGENASE"/>
    <property type="match status" value="1"/>
</dbReference>
<gene>
    <name evidence="7" type="ORF">PRZ48_015145</name>
</gene>
<evidence type="ECO:0000256" key="2">
    <source>
        <dbReference type="ARBA" id="ARBA00022630"/>
    </source>
</evidence>
<protein>
    <recommendedName>
        <fullName evidence="6">FAD-binding domain-containing protein</fullName>
    </recommendedName>
</protein>
<dbReference type="InterPro" id="IPR050493">
    <property type="entry name" value="FAD-dep_Monooxygenase_BioMet"/>
</dbReference>
<evidence type="ECO:0000259" key="6">
    <source>
        <dbReference type="Pfam" id="PF01494"/>
    </source>
</evidence>
<dbReference type="PANTHER" id="PTHR13789:SF314">
    <property type="entry name" value="FAD-BINDING DOMAIN-CONTAINING PROTEIN"/>
    <property type="match status" value="1"/>
</dbReference>
<feature type="domain" description="FAD-binding" evidence="6">
    <location>
        <begin position="194"/>
        <end position="302"/>
    </location>
</feature>
<dbReference type="SUPFAM" id="SSF51905">
    <property type="entry name" value="FAD/NAD(P)-binding domain"/>
    <property type="match status" value="1"/>
</dbReference>
<evidence type="ECO:0000256" key="3">
    <source>
        <dbReference type="ARBA" id="ARBA00022827"/>
    </source>
</evidence>
<evidence type="ECO:0000313" key="8">
    <source>
        <dbReference type="Proteomes" id="UP001305779"/>
    </source>
</evidence>
<evidence type="ECO:0000256" key="1">
    <source>
        <dbReference type="ARBA" id="ARBA00007992"/>
    </source>
</evidence>
<dbReference type="InterPro" id="IPR002938">
    <property type="entry name" value="FAD-bd"/>
</dbReference>
<evidence type="ECO:0000256" key="4">
    <source>
        <dbReference type="ARBA" id="ARBA00023002"/>
    </source>
</evidence>
<keyword evidence="2" id="KW-0285">Flavoprotein</keyword>
<dbReference type="Pfam" id="PF01494">
    <property type="entry name" value="FAD_binding_3"/>
    <property type="match status" value="2"/>
</dbReference>
<comment type="caution">
    <text evidence="7">The sequence shown here is derived from an EMBL/GenBank/DDBJ whole genome shotgun (WGS) entry which is preliminary data.</text>
</comment>
<comment type="similarity">
    <text evidence="1">Belongs to the paxM FAD-dependent monooxygenase family.</text>
</comment>
<dbReference type="PRINTS" id="PR00420">
    <property type="entry name" value="RNGMNOXGNASE"/>
</dbReference>
<keyword evidence="4" id="KW-0560">Oxidoreductase</keyword>
<dbReference type="Proteomes" id="UP001305779">
    <property type="component" value="Unassembled WGS sequence"/>
</dbReference>
<proteinExistence type="inferred from homology"/>
<keyword evidence="3" id="KW-0274">FAD</keyword>